<dbReference type="PANTHER" id="PTHR43143">
    <property type="entry name" value="METALLOPHOSPHOESTERASE, CALCINEURIN SUPERFAMILY"/>
    <property type="match status" value="1"/>
</dbReference>
<accession>A0A5B6THW7</accession>
<organism evidence="2 3">
    <name type="scientific">Rufibacter hautae</name>
    <dbReference type="NCBI Taxonomy" id="2595005"/>
    <lineage>
        <taxon>Bacteria</taxon>
        <taxon>Pseudomonadati</taxon>
        <taxon>Bacteroidota</taxon>
        <taxon>Cytophagia</taxon>
        <taxon>Cytophagales</taxon>
        <taxon>Hymenobacteraceae</taxon>
        <taxon>Rufibacter</taxon>
    </lineage>
</organism>
<dbReference type="GO" id="GO:0016787">
    <property type="term" value="F:hydrolase activity"/>
    <property type="evidence" value="ECO:0007669"/>
    <property type="project" value="InterPro"/>
</dbReference>
<dbReference type="AlphaFoldDB" id="A0A5B6THW7"/>
<dbReference type="Gene3D" id="3.60.21.10">
    <property type="match status" value="1"/>
</dbReference>
<feature type="domain" description="Calcineurin-like phosphoesterase" evidence="1">
    <location>
        <begin position="121"/>
        <end position="289"/>
    </location>
</feature>
<protein>
    <submittedName>
        <fullName evidence="2">Metallophosphoesterase</fullName>
    </submittedName>
</protein>
<dbReference type="InterPro" id="IPR051918">
    <property type="entry name" value="STPP_CPPED1"/>
</dbReference>
<dbReference type="OrthoDB" id="5464520at2"/>
<comment type="caution">
    <text evidence="2">The sequence shown here is derived from an EMBL/GenBank/DDBJ whole genome shotgun (WGS) entry which is preliminary data.</text>
</comment>
<dbReference type="Pfam" id="PF00149">
    <property type="entry name" value="Metallophos"/>
    <property type="match status" value="1"/>
</dbReference>
<dbReference type="PANTHER" id="PTHR43143:SF1">
    <property type="entry name" value="SERINE_THREONINE-PROTEIN PHOSPHATASE CPPED1"/>
    <property type="match status" value="1"/>
</dbReference>
<keyword evidence="3" id="KW-1185">Reference proteome</keyword>
<proteinExistence type="predicted"/>
<sequence length="329" mass="37803">MHKTNIITKIRFLTSYYKYLKPEARAVLICVYAAKPATLPLLWGIGENECFYPFYSVNSMKTYFLPPPCKWLALSFLFLLSACDMFEYHPYAGNLEFKDLTAQNVARIKALESQYNPENPLRFALTGDTQGFFAETEDMVKDMNSRDIAFVIHAGDLTNYAFTDEYERMHRVLAKLKAPYVTVIGNHDCLGDGDKLYKEMYGPLNHSFTFGPNKFILLNTNFLEFDASVPDVNWLEKELQTPQTIMNKFVISHIIPDNSEANPAQEQTYVNLMRKYNVRLSLHGHTHNYRASELYDDGIPYVTTAASLKRSYVLVTVTGDQATYEKIDF</sequence>
<dbReference type="InterPro" id="IPR029052">
    <property type="entry name" value="Metallo-depent_PP-like"/>
</dbReference>
<evidence type="ECO:0000259" key="1">
    <source>
        <dbReference type="Pfam" id="PF00149"/>
    </source>
</evidence>
<evidence type="ECO:0000313" key="2">
    <source>
        <dbReference type="EMBL" id="KAA3440001.1"/>
    </source>
</evidence>
<evidence type="ECO:0000313" key="3">
    <source>
        <dbReference type="Proteomes" id="UP000324133"/>
    </source>
</evidence>
<dbReference type="EMBL" id="VKKY01000001">
    <property type="protein sequence ID" value="KAA3440001.1"/>
    <property type="molecule type" value="Genomic_DNA"/>
</dbReference>
<dbReference type="Proteomes" id="UP000324133">
    <property type="component" value="Unassembled WGS sequence"/>
</dbReference>
<gene>
    <name evidence="2" type="ORF">FOA19_04860</name>
</gene>
<dbReference type="InterPro" id="IPR004843">
    <property type="entry name" value="Calcineurin-like_PHP"/>
</dbReference>
<reference evidence="2 3" key="1">
    <citation type="submission" date="2019-07" db="EMBL/GenBank/DDBJ databases">
        <title>Rufibacter sp. nov., isolated from lake sediment.</title>
        <authorList>
            <person name="Qu J.-H."/>
        </authorList>
    </citation>
    <scope>NUCLEOTIDE SEQUENCE [LARGE SCALE GENOMIC DNA]</scope>
    <source>
        <strain evidence="2 3">NBS58-1</strain>
    </source>
</reference>
<dbReference type="SUPFAM" id="SSF56300">
    <property type="entry name" value="Metallo-dependent phosphatases"/>
    <property type="match status" value="1"/>
</dbReference>
<name>A0A5B6THW7_9BACT</name>